<dbReference type="InterPro" id="IPR050235">
    <property type="entry name" value="CK1_Ser-Thr_kinase"/>
</dbReference>
<evidence type="ECO:0000256" key="2">
    <source>
        <dbReference type="SAM" id="MobiDB-lite"/>
    </source>
</evidence>
<sequence length="630" mass="71199">MGGLREDFVHASAISLSLIMFTSVNIFSGASVIVVAKKKKKKNKGTSDSAGSKESSESDSGEDVSEKTRNEVLPIAAKKPVMPGAIAKAKRQPPWYNVRILEEERPDLLGPDGKLNLEKEDAVLMDMFIRDKSDLQTGDLIITDDNLDEEDRRFNRYEVQLKYNEGRYTALYLISRQICANNEVEERNVLYAMKTSIRPNSANIVLRMKRELRILNELKKARCPYSPTPLDSGRVADLPFIVMGLLDRNLEKLREQTTVFKPSTAFYIAMEAMSALAFLHSLKYIHRDVKLTNICIGSGPALTRIFLIDYGDTVKISKKIRYGTPDIYTLPFWSLDAHKRAAARQRGDAESWFYVLAELFKPGCLPWIRMNNEADVQNAKQLLWAEGGQNLTDNPHLNSIQQLIRTSGNNFDHEMAKLILRDGIDSVHTGPLTLEWVPNARVNLPPIPQASIRKLKARGGALGLMKGNEYDTKPQDSDKVKKSVEMSSKMIQPKIEDTENVTQYSVRRRRKPTEKSQEQTTGIRLASQETDYEGKSSDEMKTARRVRRKDDASLRRGSARKTKKPSALKSLIPVVRKLPSRERTQSKMLPPTARKSSSKKNKILPPIRKISSARRGGSVTETRKSKNKRK</sequence>
<feature type="compositionally biased region" description="Basic and acidic residues" evidence="2">
    <location>
        <begin position="532"/>
        <end position="554"/>
    </location>
</feature>
<dbReference type="EMBL" id="JAVFWL010000004">
    <property type="protein sequence ID" value="KAK6749177.1"/>
    <property type="molecule type" value="Genomic_DNA"/>
</dbReference>
<dbReference type="Gene3D" id="1.10.510.10">
    <property type="entry name" value="Transferase(Phosphotransferase) domain 1"/>
    <property type="match status" value="1"/>
</dbReference>
<feature type="compositionally biased region" description="Basic residues" evidence="2">
    <location>
        <begin position="557"/>
        <end position="566"/>
    </location>
</feature>
<name>A0ABR1DFC0_NECAM</name>
<dbReference type="SMART" id="SM00220">
    <property type="entry name" value="S_TKc"/>
    <property type="match status" value="1"/>
</dbReference>
<keyword evidence="3" id="KW-0472">Membrane</keyword>
<dbReference type="PROSITE" id="PS00108">
    <property type="entry name" value="PROTEIN_KINASE_ST"/>
    <property type="match status" value="1"/>
</dbReference>
<evidence type="ECO:0000259" key="4">
    <source>
        <dbReference type="PROSITE" id="PS50011"/>
    </source>
</evidence>
<keyword evidence="6" id="KW-1185">Reference proteome</keyword>
<comment type="caution">
    <text evidence="5">The sequence shown here is derived from an EMBL/GenBank/DDBJ whole genome shotgun (WGS) entry which is preliminary data.</text>
</comment>
<dbReference type="Pfam" id="PF00069">
    <property type="entry name" value="Pkinase"/>
    <property type="match status" value="1"/>
</dbReference>
<reference evidence="5 6" key="1">
    <citation type="submission" date="2023-08" db="EMBL/GenBank/DDBJ databases">
        <title>A Necator americanus chromosomal reference genome.</title>
        <authorList>
            <person name="Ilik V."/>
            <person name="Petrzelkova K.J."/>
            <person name="Pardy F."/>
            <person name="Fuh T."/>
            <person name="Niatou-Singa F.S."/>
            <person name="Gouil Q."/>
            <person name="Baker L."/>
            <person name="Ritchie M.E."/>
            <person name="Jex A.R."/>
            <person name="Gazzola D."/>
            <person name="Li H."/>
            <person name="Toshio Fujiwara R."/>
            <person name="Zhan B."/>
            <person name="Aroian R.V."/>
            <person name="Pafco B."/>
            <person name="Schwarz E.M."/>
        </authorList>
    </citation>
    <scope>NUCLEOTIDE SEQUENCE [LARGE SCALE GENOMIC DNA]</scope>
    <source>
        <strain evidence="5 6">Aroian</strain>
        <tissue evidence="5">Whole animal</tissue>
    </source>
</reference>
<dbReference type="SUPFAM" id="SSF56112">
    <property type="entry name" value="Protein kinase-like (PK-like)"/>
    <property type="match status" value="1"/>
</dbReference>
<evidence type="ECO:0000256" key="3">
    <source>
        <dbReference type="SAM" id="Phobius"/>
    </source>
</evidence>
<dbReference type="PANTHER" id="PTHR11909">
    <property type="entry name" value="CASEIN KINASE-RELATED"/>
    <property type="match status" value="1"/>
</dbReference>
<keyword evidence="3" id="KW-1133">Transmembrane helix</keyword>
<evidence type="ECO:0000313" key="5">
    <source>
        <dbReference type="EMBL" id="KAK6749177.1"/>
    </source>
</evidence>
<dbReference type="PROSITE" id="PS50011">
    <property type="entry name" value="PROTEIN_KINASE_DOM"/>
    <property type="match status" value="1"/>
</dbReference>
<feature type="region of interest" description="Disordered" evidence="2">
    <location>
        <begin position="43"/>
        <end position="72"/>
    </location>
</feature>
<gene>
    <name evidence="5" type="primary">Necator_chrIV.g14947</name>
    <name evidence="5" type="ORF">RB195_001652</name>
</gene>
<protein>
    <recommendedName>
        <fullName evidence="1">non-specific serine/threonine protein kinase</fullName>
        <ecNumber evidence="1">2.7.11.1</ecNumber>
    </recommendedName>
</protein>
<dbReference type="EC" id="2.7.11.1" evidence="1"/>
<dbReference type="InterPro" id="IPR000719">
    <property type="entry name" value="Prot_kinase_dom"/>
</dbReference>
<proteinExistence type="predicted"/>
<accession>A0ABR1DFC0</accession>
<organism evidence="5 6">
    <name type="scientific">Necator americanus</name>
    <name type="common">Human hookworm</name>
    <dbReference type="NCBI Taxonomy" id="51031"/>
    <lineage>
        <taxon>Eukaryota</taxon>
        <taxon>Metazoa</taxon>
        <taxon>Ecdysozoa</taxon>
        <taxon>Nematoda</taxon>
        <taxon>Chromadorea</taxon>
        <taxon>Rhabditida</taxon>
        <taxon>Rhabditina</taxon>
        <taxon>Rhabditomorpha</taxon>
        <taxon>Strongyloidea</taxon>
        <taxon>Ancylostomatidae</taxon>
        <taxon>Bunostominae</taxon>
        <taxon>Necator</taxon>
    </lineage>
</organism>
<dbReference type="InterPro" id="IPR008271">
    <property type="entry name" value="Ser/Thr_kinase_AS"/>
</dbReference>
<dbReference type="Proteomes" id="UP001303046">
    <property type="component" value="Unassembled WGS sequence"/>
</dbReference>
<feature type="region of interest" description="Disordered" evidence="2">
    <location>
        <begin position="466"/>
        <end position="630"/>
    </location>
</feature>
<evidence type="ECO:0000256" key="1">
    <source>
        <dbReference type="ARBA" id="ARBA00012513"/>
    </source>
</evidence>
<dbReference type="InterPro" id="IPR011009">
    <property type="entry name" value="Kinase-like_dom_sf"/>
</dbReference>
<keyword evidence="3" id="KW-0812">Transmembrane</keyword>
<evidence type="ECO:0000313" key="6">
    <source>
        <dbReference type="Proteomes" id="UP001303046"/>
    </source>
</evidence>
<feature type="compositionally biased region" description="Basic and acidic residues" evidence="2">
    <location>
        <begin position="468"/>
        <end position="484"/>
    </location>
</feature>
<feature type="domain" description="Protein kinase" evidence="4">
    <location>
        <begin position="157"/>
        <end position="437"/>
    </location>
</feature>
<feature type="transmembrane region" description="Helical" evidence="3">
    <location>
        <begin position="12"/>
        <end position="36"/>
    </location>
</feature>